<evidence type="ECO:0008006" key="4">
    <source>
        <dbReference type="Google" id="ProtNLM"/>
    </source>
</evidence>
<evidence type="ECO:0000256" key="1">
    <source>
        <dbReference type="SAM" id="Phobius"/>
    </source>
</evidence>
<reference evidence="2 3" key="1">
    <citation type="submission" date="2019-10" db="EMBL/GenBank/DDBJ databases">
        <title>Pseudopuniceibacterium sp. HQ09 islated from Antarctica.</title>
        <authorList>
            <person name="Liao L."/>
            <person name="Su S."/>
            <person name="Chen B."/>
            <person name="Yu Y."/>
        </authorList>
    </citation>
    <scope>NUCLEOTIDE SEQUENCE [LARGE SCALE GENOMIC DNA]</scope>
    <source>
        <strain evidence="2 3">HQ09</strain>
    </source>
</reference>
<sequence length="79" mass="8416">MTSDLLYVLGVLLVVLAIPALATAYADRRPPLVSLIVMVLGFGLIGWIYSTDPATYALPQLPDALFRVIGYVLHSAASA</sequence>
<proteinExistence type="predicted"/>
<feature type="transmembrane region" description="Helical" evidence="1">
    <location>
        <begin position="6"/>
        <end position="25"/>
    </location>
</feature>
<feature type="transmembrane region" description="Helical" evidence="1">
    <location>
        <begin position="32"/>
        <end position="49"/>
    </location>
</feature>
<protein>
    <recommendedName>
        <fullName evidence="4">50S ribosomal protein L35</fullName>
    </recommendedName>
</protein>
<keyword evidence="1" id="KW-0812">Transmembrane</keyword>
<dbReference type="EMBL" id="CP045201">
    <property type="protein sequence ID" value="QOL82397.1"/>
    <property type="molecule type" value="Genomic_DNA"/>
</dbReference>
<dbReference type="Proteomes" id="UP000594118">
    <property type="component" value="Chromosome"/>
</dbReference>
<accession>A0A7L9WRR9</accession>
<name>A0A7L9WRR9_9RHOB</name>
<evidence type="ECO:0000313" key="3">
    <source>
        <dbReference type="Proteomes" id="UP000594118"/>
    </source>
</evidence>
<dbReference type="RefSeq" id="WP_193080517.1">
    <property type="nucleotide sequence ID" value="NZ_CP045201.1"/>
</dbReference>
<gene>
    <name evidence="2" type="ORF">F3W81_17135</name>
</gene>
<dbReference type="KEGG" id="pshq:F3W81_17135"/>
<keyword evidence="1" id="KW-0472">Membrane</keyword>
<keyword evidence="3" id="KW-1185">Reference proteome</keyword>
<organism evidence="2 3">
    <name type="scientific">Pseudooceanicola spongiae</name>
    <dbReference type="NCBI Taxonomy" id="2613965"/>
    <lineage>
        <taxon>Bacteria</taxon>
        <taxon>Pseudomonadati</taxon>
        <taxon>Pseudomonadota</taxon>
        <taxon>Alphaproteobacteria</taxon>
        <taxon>Rhodobacterales</taxon>
        <taxon>Paracoccaceae</taxon>
        <taxon>Pseudooceanicola</taxon>
    </lineage>
</organism>
<keyword evidence="1" id="KW-1133">Transmembrane helix</keyword>
<evidence type="ECO:0000313" key="2">
    <source>
        <dbReference type="EMBL" id="QOL82397.1"/>
    </source>
</evidence>
<dbReference type="AlphaFoldDB" id="A0A7L9WRR9"/>